<feature type="region of interest" description="Disordered" evidence="1">
    <location>
        <begin position="58"/>
        <end position="81"/>
    </location>
</feature>
<feature type="compositionally biased region" description="Low complexity" evidence="1">
    <location>
        <begin position="513"/>
        <end position="528"/>
    </location>
</feature>
<name>A0AAV7XDV0_9NEOP</name>
<dbReference type="Proteomes" id="UP001075354">
    <property type="component" value="Chromosome 11"/>
</dbReference>
<dbReference type="AlphaFoldDB" id="A0AAV7XDV0"/>
<reference evidence="2" key="1">
    <citation type="submission" date="2022-12" db="EMBL/GenBank/DDBJ databases">
        <title>Chromosome-level genome assembly of the bean flower thrips Megalurothrips usitatus.</title>
        <authorList>
            <person name="Ma L."/>
            <person name="Liu Q."/>
            <person name="Li H."/>
            <person name="Cai W."/>
        </authorList>
    </citation>
    <scope>NUCLEOTIDE SEQUENCE</scope>
    <source>
        <strain evidence="2">Cailab_2022a</strain>
    </source>
</reference>
<sequence length="1002" mass="108639">MKYEISVRFKVVMCYEGEEVADNSTMMDVAYQFFYEARSPMRFTYRITPAGPARAPVARTAVAEQAPAPPPAAPAAPAPQPAQTPAALAAASMPLPVVLVTPIATVAPTVVPQMASCPTPRSRGSGLSPRLTGSGGSAGSSSDESSSARRQQRQRSAKTAAYSAIGAMEEESDHEDAEQPKRRRLSAKSPRWEADEYTPVYRSTRRTPKTSLEDFEARYNARPGARRVYAPCTDDELSSDAETRRNTLANQKSSAKYQNLLNLLRTDGHKPTFKKRGKKDVYEFSVQNEDNEDSNTTQEFDFVYDNSDPESAESERNQEAGADQDAAYENGHSAEVSEADERELEQHIEMEVVTDTEDIDQHIEDSIEEVEVDADDEAAMEGDHHMEADTTSSASLVIAEDEDDDGVVEELLAAEEEGQELVVVEEPEEDVATYTVEVQDAAAGKHSSSSKSPTVEEDEPEIVHEKVVRKKSKKSKHHHHHHHHHKRKRHHSPVMLISSPEEAPMKLTLKLRPTPSISPGSSSRKSPLPDSPTKEKRISISLNSDSNGPQKTYTVKINPPKAPSPPTVYEIKADNSSKASSAKTPPPKPKTPEEAVQSNGQVGDDRGAKMAADKRGAEQSPEVKSVSDDAKERLAQMRQVRIKPVIDASEARQNTPDLTTVKTPSSLTISKIEVGESPQRAGEPSGKPSLEILVLPPSPPPSDKHDESEDCSSSSEPPAKKKKADDVQAAAKPAAPREAEQGGVLDLSADRSRRDATPPTPSPLTPATSPSYKMELPPQIQYVQPVPPTPMQLQQMQLVAANPQIRSIHQMMGEATIATMKRMSSAMGNPLLTGKMPVLSLYRDPLMTPMVNVMSTPPRGRPMGAVVGGFAAPPQAASSRPGPNQSVRQIPNPSALLHRQKSSLHQADKDFAVKQQQGQLTEQQLKERYQQFQQNRAAKAAFTYSRAAPAPARAPPIPSSAAIPAATTSIMSANAAAAKAAFRPRSIEKVAGLLSVRAGALQ</sequence>
<gene>
    <name evidence="2" type="ORF">ONE63_001843</name>
</gene>
<feature type="compositionally biased region" description="Polar residues" evidence="1">
    <location>
        <begin position="540"/>
        <end position="555"/>
    </location>
</feature>
<evidence type="ECO:0000313" key="3">
    <source>
        <dbReference type="Proteomes" id="UP001075354"/>
    </source>
</evidence>
<feature type="region of interest" description="Disordered" evidence="1">
    <location>
        <begin position="438"/>
        <end position="773"/>
    </location>
</feature>
<proteinExistence type="predicted"/>
<feature type="compositionally biased region" description="Basic residues" evidence="1">
    <location>
        <begin position="467"/>
        <end position="492"/>
    </location>
</feature>
<organism evidence="2 3">
    <name type="scientific">Megalurothrips usitatus</name>
    <name type="common">bean blossom thrips</name>
    <dbReference type="NCBI Taxonomy" id="439358"/>
    <lineage>
        <taxon>Eukaryota</taxon>
        <taxon>Metazoa</taxon>
        <taxon>Ecdysozoa</taxon>
        <taxon>Arthropoda</taxon>
        <taxon>Hexapoda</taxon>
        <taxon>Insecta</taxon>
        <taxon>Pterygota</taxon>
        <taxon>Neoptera</taxon>
        <taxon>Paraneoptera</taxon>
        <taxon>Thysanoptera</taxon>
        <taxon>Terebrantia</taxon>
        <taxon>Thripoidea</taxon>
        <taxon>Thripidae</taxon>
        <taxon>Megalurothrips</taxon>
    </lineage>
</organism>
<comment type="caution">
    <text evidence="2">The sequence shown here is derived from an EMBL/GenBank/DDBJ whole genome shotgun (WGS) entry which is preliminary data.</text>
</comment>
<feature type="region of interest" description="Disordered" evidence="1">
    <location>
        <begin position="286"/>
        <end position="346"/>
    </location>
</feature>
<protein>
    <submittedName>
        <fullName evidence="2">Uncharacterized protein</fullName>
    </submittedName>
</protein>
<evidence type="ECO:0000256" key="1">
    <source>
        <dbReference type="SAM" id="MobiDB-lite"/>
    </source>
</evidence>
<feature type="compositionally biased region" description="Low complexity" evidence="1">
    <location>
        <begin position="139"/>
        <end position="149"/>
    </location>
</feature>
<feature type="region of interest" description="Disordered" evidence="1">
    <location>
        <begin position="113"/>
        <end position="190"/>
    </location>
</feature>
<feature type="compositionally biased region" description="Polar residues" evidence="1">
    <location>
        <begin position="651"/>
        <end position="669"/>
    </location>
</feature>
<evidence type="ECO:0000313" key="2">
    <source>
        <dbReference type="EMBL" id="KAJ1522680.1"/>
    </source>
</evidence>
<dbReference type="Gene3D" id="3.10.20.90">
    <property type="entry name" value="Phosphatidylinositol 3-kinase Catalytic Subunit, Chain A, domain 1"/>
    <property type="match status" value="1"/>
</dbReference>
<feature type="compositionally biased region" description="Basic and acidic residues" evidence="1">
    <location>
        <begin position="625"/>
        <end position="635"/>
    </location>
</feature>
<feature type="compositionally biased region" description="Basic and acidic residues" evidence="1">
    <location>
        <begin position="603"/>
        <end position="617"/>
    </location>
</feature>
<keyword evidence="3" id="KW-1185">Reference proteome</keyword>
<dbReference type="EMBL" id="JAPTSV010000011">
    <property type="protein sequence ID" value="KAJ1522680.1"/>
    <property type="molecule type" value="Genomic_DNA"/>
</dbReference>
<accession>A0AAV7XDV0</accession>
<feature type="compositionally biased region" description="Pro residues" evidence="1">
    <location>
        <begin position="67"/>
        <end position="81"/>
    </location>
</feature>